<proteinExistence type="predicted"/>
<dbReference type="Proteomes" id="UP000272942">
    <property type="component" value="Unassembled WGS sequence"/>
</dbReference>
<reference evidence="5" key="1">
    <citation type="submission" date="2016-06" db="UniProtKB">
        <authorList>
            <consortium name="WormBaseParasite"/>
        </authorList>
    </citation>
    <scope>IDENTIFICATION</scope>
</reference>
<feature type="coiled-coil region" evidence="1">
    <location>
        <begin position="24"/>
        <end position="51"/>
    </location>
</feature>
<dbReference type="EMBL" id="UZAN01044258">
    <property type="protein sequence ID" value="VDP80382.1"/>
    <property type="molecule type" value="Genomic_DNA"/>
</dbReference>
<dbReference type="WBParaSite" id="ECPE_0000719701-mRNA-1">
    <property type="protein sequence ID" value="ECPE_0000719701-mRNA-1"/>
    <property type="gene ID" value="ECPE_0000719701"/>
</dbReference>
<feature type="region of interest" description="Disordered" evidence="2">
    <location>
        <begin position="240"/>
        <end position="279"/>
    </location>
</feature>
<organism evidence="5">
    <name type="scientific">Echinostoma caproni</name>
    <dbReference type="NCBI Taxonomy" id="27848"/>
    <lineage>
        <taxon>Eukaryota</taxon>
        <taxon>Metazoa</taxon>
        <taxon>Spiralia</taxon>
        <taxon>Lophotrochozoa</taxon>
        <taxon>Platyhelminthes</taxon>
        <taxon>Trematoda</taxon>
        <taxon>Digenea</taxon>
        <taxon>Plagiorchiida</taxon>
        <taxon>Echinostomata</taxon>
        <taxon>Echinostomatoidea</taxon>
        <taxon>Echinostomatidae</taxon>
        <taxon>Echinostoma</taxon>
    </lineage>
</organism>
<feature type="coiled-coil region" evidence="1">
    <location>
        <begin position="84"/>
        <end position="111"/>
    </location>
</feature>
<name>A0A183AJP6_9TREM</name>
<evidence type="ECO:0000256" key="1">
    <source>
        <dbReference type="SAM" id="Coils"/>
    </source>
</evidence>
<protein>
    <submittedName>
        <fullName evidence="5">CCDC92 domain-containing protein</fullName>
    </submittedName>
</protein>
<dbReference type="AlphaFoldDB" id="A0A183AJP6"/>
<keyword evidence="1" id="KW-0175">Coiled coil</keyword>
<accession>A0A183AJP6</accession>
<evidence type="ECO:0000313" key="3">
    <source>
        <dbReference type="EMBL" id="VDP80382.1"/>
    </source>
</evidence>
<gene>
    <name evidence="3" type="ORF">ECPE_LOCUS7181</name>
</gene>
<dbReference type="OrthoDB" id="10254663at2759"/>
<keyword evidence="4" id="KW-1185">Reference proteome</keyword>
<feature type="coiled-coil region" evidence="1">
    <location>
        <begin position="154"/>
        <end position="219"/>
    </location>
</feature>
<evidence type="ECO:0000313" key="5">
    <source>
        <dbReference type="WBParaSite" id="ECPE_0000719701-mRNA-1"/>
    </source>
</evidence>
<evidence type="ECO:0000256" key="2">
    <source>
        <dbReference type="SAM" id="MobiDB-lite"/>
    </source>
</evidence>
<evidence type="ECO:0000313" key="4">
    <source>
        <dbReference type="Proteomes" id="UP000272942"/>
    </source>
</evidence>
<reference evidence="3 4" key="2">
    <citation type="submission" date="2018-11" db="EMBL/GenBank/DDBJ databases">
        <authorList>
            <consortium name="Pathogen Informatics"/>
        </authorList>
    </citation>
    <scope>NUCLEOTIDE SEQUENCE [LARGE SCALE GENOMIC DNA]</scope>
    <source>
        <strain evidence="3 4">Egypt</strain>
    </source>
</reference>
<sequence length="279" mass="32024">MPIMRSTKRPTAKTSSDRVYTKIISDLNDEIDQLARQNRSLSENLSRSENQISNDCGKEYKLDQQNKSLLDELCQVSKENLDMKADFRRQLDALTAENNRLHLELAEALHQQTELQVQTKKTVQEKSTLERSLTGIEQQMQTRENDLGGMRNLVLRLEEDKKRLAQRIEKLTANERALVLELERLKRHGGLSSSKGKTINRLEEHLAGIEADRDYWRNQVELMQQMLAYPSLVARSNSTSRVSSRLKSKPPSGQSKLNSKSKESTLQHKVSLPDTRKIT</sequence>
<feature type="compositionally biased region" description="Polar residues" evidence="2">
    <location>
        <begin position="240"/>
        <end position="258"/>
    </location>
</feature>